<dbReference type="CDD" id="cd13426">
    <property type="entry name" value="Peptidase_G1"/>
    <property type="match status" value="1"/>
</dbReference>
<dbReference type="Gene3D" id="2.60.120.700">
    <property type="entry name" value="Peptidase G1"/>
    <property type="match status" value="1"/>
</dbReference>
<reference evidence="4 5" key="1">
    <citation type="submission" date="2014-04" db="EMBL/GenBank/DDBJ databases">
        <title>Evolutionary Origins and Diversification of the Mycorrhizal Mutualists.</title>
        <authorList>
            <consortium name="DOE Joint Genome Institute"/>
            <consortium name="Mycorrhizal Genomics Consortium"/>
            <person name="Kohler A."/>
            <person name="Kuo A."/>
            <person name="Nagy L.G."/>
            <person name="Floudas D."/>
            <person name="Copeland A."/>
            <person name="Barry K.W."/>
            <person name="Cichocki N."/>
            <person name="Veneault-Fourrey C."/>
            <person name="LaButti K."/>
            <person name="Lindquist E.A."/>
            <person name="Lipzen A."/>
            <person name="Lundell T."/>
            <person name="Morin E."/>
            <person name="Murat C."/>
            <person name="Riley R."/>
            <person name="Ohm R."/>
            <person name="Sun H."/>
            <person name="Tunlid A."/>
            <person name="Henrissat B."/>
            <person name="Grigoriev I.V."/>
            <person name="Hibbett D.S."/>
            <person name="Martin F."/>
        </authorList>
    </citation>
    <scope>NUCLEOTIDE SEQUENCE [LARGE SCALE GENOMIC DNA]</scope>
    <source>
        <strain evidence="4 5">Koide BX008</strain>
    </source>
</reference>
<dbReference type="STRING" id="946122.A0A0C2SDD5"/>
<keyword evidence="5" id="KW-1185">Reference proteome</keyword>
<gene>
    <name evidence="4" type="ORF">M378DRAFT_13792</name>
</gene>
<dbReference type="SUPFAM" id="SSF49899">
    <property type="entry name" value="Concanavalin A-like lectins/glucanases"/>
    <property type="match status" value="1"/>
</dbReference>
<organism evidence="4 5">
    <name type="scientific">Amanita muscaria (strain Koide BX008)</name>
    <dbReference type="NCBI Taxonomy" id="946122"/>
    <lineage>
        <taxon>Eukaryota</taxon>
        <taxon>Fungi</taxon>
        <taxon>Dikarya</taxon>
        <taxon>Basidiomycota</taxon>
        <taxon>Agaricomycotina</taxon>
        <taxon>Agaricomycetes</taxon>
        <taxon>Agaricomycetidae</taxon>
        <taxon>Agaricales</taxon>
        <taxon>Pluteineae</taxon>
        <taxon>Amanitaceae</taxon>
        <taxon>Amanita</taxon>
    </lineage>
</organism>
<evidence type="ECO:0000256" key="3">
    <source>
        <dbReference type="SAM" id="SignalP"/>
    </source>
</evidence>
<feature type="region of interest" description="Disordered" evidence="2">
    <location>
        <begin position="22"/>
        <end position="45"/>
    </location>
</feature>
<dbReference type="PRINTS" id="PR00977">
    <property type="entry name" value="SCYTLDPTASE"/>
</dbReference>
<accession>A0A0C2SDD5</accession>
<evidence type="ECO:0008006" key="6">
    <source>
        <dbReference type="Google" id="ProtNLM"/>
    </source>
</evidence>
<dbReference type="InterPro" id="IPR013320">
    <property type="entry name" value="ConA-like_dom_sf"/>
</dbReference>
<dbReference type="HOGENOM" id="CLU_066466_0_1_1"/>
<feature type="signal peptide" evidence="3">
    <location>
        <begin position="1"/>
        <end position="17"/>
    </location>
</feature>
<name>A0A0C2SDD5_AMAMK</name>
<evidence type="ECO:0000313" key="4">
    <source>
        <dbReference type="EMBL" id="KIL60995.1"/>
    </source>
</evidence>
<feature type="active site" description="Proton acceptor" evidence="1">
    <location>
        <position position="197"/>
    </location>
</feature>
<keyword evidence="3" id="KW-0732">Signal</keyword>
<dbReference type="Proteomes" id="UP000054549">
    <property type="component" value="Unassembled WGS sequence"/>
</dbReference>
<dbReference type="Pfam" id="PF01828">
    <property type="entry name" value="Peptidase_A4"/>
    <property type="match status" value="1"/>
</dbReference>
<dbReference type="PANTHER" id="PTHR37536:SF1">
    <property type="entry name" value="ASPERGILLOPEPSIN, PUTAITVE (AFU_ORTHOLOGUE AFUA_7G01200)"/>
    <property type="match status" value="1"/>
</dbReference>
<dbReference type="PANTHER" id="PTHR37536">
    <property type="entry name" value="PUTATIVE (AFU_ORTHOLOGUE AFUA_3G02970)-RELATED"/>
    <property type="match status" value="1"/>
</dbReference>
<dbReference type="GO" id="GO:0070007">
    <property type="term" value="F:glutamic-type endopeptidase activity"/>
    <property type="evidence" value="ECO:0007669"/>
    <property type="project" value="InterPro"/>
</dbReference>
<evidence type="ECO:0000313" key="5">
    <source>
        <dbReference type="Proteomes" id="UP000054549"/>
    </source>
</evidence>
<evidence type="ECO:0000256" key="2">
    <source>
        <dbReference type="SAM" id="MobiDB-lite"/>
    </source>
</evidence>
<protein>
    <recommendedName>
        <fullName evidence="6">Concanavalin A-like lectin/glucanase</fullName>
    </recommendedName>
</protein>
<evidence type="ECO:0000256" key="1">
    <source>
        <dbReference type="PIRSR" id="PIRSR600250-50"/>
    </source>
</evidence>
<sequence length="264" mass="28893">MLFATWISTFLLAGAFAAPEGHVRRSRRPAGRQTNPLQRIQSTHVSDASAASNISHAVYSSNWAGAVWNTYPADSFHKVTGTFTVPTPGPPDGYAAVWVGIDGSTCPTAILQTGVDMHFENGVVAYDAWYEWFPDRSYYFDDIIINSGDVIKLTVTAYSKTTGMAVIENLSNRQTVYQDLSYPFNPLCEMNAEWIVEDFSGGGALVPFCDFGTVTFRDAYAYLNGGGYVTPHGSTEMDIVQFGRVLTSVKESAGAVTITYRKEL</sequence>
<dbReference type="InterPro" id="IPR038656">
    <property type="entry name" value="Peptidase_G1_sf"/>
</dbReference>
<feature type="chain" id="PRO_5002155509" description="Concanavalin A-like lectin/glucanase" evidence="3">
    <location>
        <begin position="18"/>
        <end position="264"/>
    </location>
</feature>
<dbReference type="AlphaFoldDB" id="A0A0C2SDD5"/>
<feature type="compositionally biased region" description="Polar residues" evidence="2">
    <location>
        <begin position="32"/>
        <end position="45"/>
    </location>
</feature>
<dbReference type="EMBL" id="KN818290">
    <property type="protein sequence ID" value="KIL60995.1"/>
    <property type="molecule type" value="Genomic_DNA"/>
</dbReference>
<dbReference type="OrthoDB" id="2862635at2759"/>
<dbReference type="InParanoid" id="A0A0C2SDD5"/>
<dbReference type="GO" id="GO:0006508">
    <property type="term" value="P:proteolysis"/>
    <property type="evidence" value="ECO:0007669"/>
    <property type="project" value="InterPro"/>
</dbReference>
<dbReference type="InterPro" id="IPR000250">
    <property type="entry name" value="Peptidase_G1"/>
</dbReference>
<proteinExistence type="predicted"/>